<keyword evidence="4" id="KW-0862">Zinc</keyword>
<dbReference type="PANTHER" id="PTHR34858">
    <property type="entry name" value="CYSO-CYSTEINE PEPTIDASE"/>
    <property type="match status" value="1"/>
</dbReference>
<dbReference type="EMBL" id="JBHTBW010000081">
    <property type="protein sequence ID" value="MFC7443249.1"/>
    <property type="molecule type" value="Genomic_DNA"/>
</dbReference>
<dbReference type="InterPro" id="IPR051929">
    <property type="entry name" value="VirAsm_ModProt"/>
</dbReference>
<evidence type="ECO:0000256" key="4">
    <source>
        <dbReference type="ARBA" id="ARBA00022833"/>
    </source>
</evidence>
<evidence type="ECO:0000313" key="7">
    <source>
        <dbReference type="EMBL" id="MFC7443249.1"/>
    </source>
</evidence>
<dbReference type="RefSeq" id="WP_379867575.1">
    <property type="nucleotide sequence ID" value="NZ_JBHTBW010000081.1"/>
</dbReference>
<name>A0ABW2RQN7_9BACL</name>
<organism evidence="7 8">
    <name type="scientific">Laceyella putida</name>
    <dbReference type="NCBI Taxonomy" id="110101"/>
    <lineage>
        <taxon>Bacteria</taxon>
        <taxon>Bacillati</taxon>
        <taxon>Bacillota</taxon>
        <taxon>Bacilli</taxon>
        <taxon>Bacillales</taxon>
        <taxon>Thermoactinomycetaceae</taxon>
        <taxon>Laceyella</taxon>
    </lineage>
</organism>
<dbReference type="Gene3D" id="3.40.140.10">
    <property type="entry name" value="Cytidine Deaminase, domain 2"/>
    <property type="match status" value="1"/>
</dbReference>
<feature type="domain" description="JAB" evidence="6">
    <location>
        <begin position="11"/>
        <end position="110"/>
    </location>
</feature>
<dbReference type="SUPFAM" id="SSF102712">
    <property type="entry name" value="JAB1/MPN domain"/>
    <property type="match status" value="1"/>
</dbReference>
<comment type="caution">
    <text evidence="7">The sequence shown here is derived from an EMBL/GenBank/DDBJ whole genome shotgun (WGS) entry which is preliminary data.</text>
</comment>
<gene>
    <name evidence="7" type="ORF">ACFQNG_19460</name>
</gene>
<proteinExistence type="predicted"/>
<protein>
    <submittedName>
        <fullName evidence="7">Mov34/MPN/PAD-1 family protein</fullName>
    </submittedName>
</protein>
<sequence>MKPSYYSIRHHVINEMKAYCLEQYPQEGYGFLAGRDYMITHFFPIQSQNHCSCSWELEPRSYLDIIKQIRHLQLDWLGVVHSHPVSQAYPSARDITGWHFHEKSLWILSLKDKEIQLCPYYIQEKKIHPIMFEIIE</sequence>
<keyword evidence="5" id="KW-0482">Metalloprotease</keyword>
<evidence type="ECO:0000256" key="2">
    <source>
        <dbReference type="ARBA" id="ARBA00022723"/>
    </source>
</evidence>
<dbReference type="InterPro" id="IPR028090">
    <property type="entry name" value="JAB_dom_prok"/>
</dbReference>
<dbReference type="PANTHER" id="PTHR34858:SF1">
    <property type="entry name" value="CYSO-CYSTEINE PEPTIDASE"/>
    <property type="match status" value="1"/>
</dbReference>
<dbReference type="Pfam" id="PF14464">
    <property type="entry name" value="Prok-JAB"/>
    <property type="match status" value="1"/>
</dbReference>
<evidence type="ECO:0000259" key="6">
    <source>
        <dbReference type="Pfam" id="PF14464"/>
    </source>
</evidence>
<dbReference type="Proteomes" id="UP001596500">
    <property type="component" value="Unassembled WGS sequence"/>
</dbReference>
<accession>A0ABW2RQN7</accession>
<reference evidence="8" key="1">
    <citation type="journal article" date="2019" name="Int. J. Syst. Evol. Microbiol.">
        <title>The Global Catalogue of Microorganisms (GCM) 10K type strain sequencing project: providing services to taxonomists for standard genome sequencing and annotation.</title>
        <authorList>
            <consortium name="The Broad Institute Genomics Platform"/>
            <consortium name="The Broad Institute Genome Sequencing Center for Infectious Disease"/>
            <person name="Wu L."/>
            <person name="Ma J."/>
        </authorList>
    </citation>
    <scope>NUCLEOTIDE SEQUENCE [LARGE SCALE GENOMIC DNA]</scope>
    <source>
        <strain evidence="8">CGMCC 1.12942</strain>
    </source>
</reference>
<evidence type="ECO:0000256" key="5">
    <source>
        <dbReference type="ARBA" id="ARBA00023049"/>
    </source>
</evidence>
<evidence type="ECO:0000256" key="1">
    <source>
        <dbReference type="ARBA" id="ARBA00022670"/>
    </source>
</evidence>
<evidence type="ECO:0000313" key="8">
    <source>
        <dbReference type="Proteomes" id="UP001596500"/>
    </source>
</evidence>
<evidence type="ECO:0000256" key="3">
    <source>
        <dbReference type="ARBA" id="ARBA00022801"/>
    </source>
</evidence>
<keyword evidence="2" id="KW-0479">Metal-binding</keyword>
<keyword evidence="8" id="KW-1185">Reference proteome</keyword>
<keyword evidence="1" id="KW-0645">Protease</keyword>
<keyword evidence="3" id="KW-0378">Hydrolase</keyword>